<gene>
    <name evidence="1" type="ORF">IB292_03050</name>
</gene>
<name>A0A9Q3U801_VIBPH</name>
<comment type="caution">
    <text evidence="1">The sequence shown here is derived from an EMBL/GenBank/DDBJ whole genome shotgun (WGS) entry which is preliminary data.</text>
</comment>
<proteinExistence type="predicted"/>
<sequence length="106" mass="12239">MTIQTQAVIDLNEDELQRIIESLDMFFDFCLWEVRDIEPSDAILMALEFSAIQYGVVPNDIDVALETSQTVMEDFVARILEVSKGMSLKNWDKVLESMPYIRHEGH</sequence>
<protein>
    <submittedName>
        <fullName evidence="1">Uncharacterized protein</fullName>
    </submittedName>
</protein>
<organism evidence="1 2">
    <name type="scientific">Vibrio parahaemolyticus</name>
    <dbReference type="NCBI Taxonomy" id="670"/>
    <lineage>
        <taxon>Bacteria</taxon>
        <taxon>Pseudomonadati</taxon>
        <taxon>Pseudomonadota</taxon>
        <taxon>Gammaproteobacteria</taxon>
        <taxon>Vibrionales</taxon>
        <taxon>Vibrionaceae</taxon>
        <taxon>Vibrio</taxon>
    </lineage>
</organism>
<accession>A0A9Q3U801</accession>
<dbReference type="EMBL" id="JACVHL010000002">
    <property type="protein sequence ID" value="MCC3804009.1"/>
    <property type="molecule type" value="Genomic_DNA"/>
</dbReference>
<evidence type="ECO:0000313" key="2">
    <source>
        <dbReference type="Proteomes" id="UP000726777"/>
    </source>
</evidence>
<dbReference type="AlphaFoldDB" id="A0A9Q3U801"/>
<dbReference type="RefSeq" id="WP_228085682.1">
    <property type="nucleotide sequence ID" value="NZ_JACVHL010000002.1"/>
</dbReference>
<evidence type="ECO:0000313" key="1">
    <source>
        <dbReference type="EMBL" id="MCC3804009.1"/>
    </source>
</evidence>
<dbReference type="Proteomes" id="UP000726777">
    <property type="component" value="Unassembled WGS sequence"/>
</dbReference>
<reference evidence="1" key="1">
    <citation type="submission" date="2020-09" db="EMBL/GenBank/DDBJ databases">
        <title>Genome sequence of Vibrio parahaemolyticus isolates.</title>
        <authorList>
            <person name="Hammerl J.A."/>
            <person name="Strauch E."/>
        </authorList>
    </citation>
    <scope>NUCLEOTIDE SEQUENCE</scope>
    <source>
        <strain evidence="1">17-VB00146</strain>
    </source>
</reference>